<dbReference type="GO" id="GO:0005524">
    <property type="term" value="F:ATP binding"/>
    <property type="evidence" value="ECO:0007669"/>
    <property type="project" value="InterPro"/>
</dbReference>
<dbReference type="Proteomes" id="UP000000759">
    <property type="component" value="Chromosome 3"/>
</dbReference>
<feature type="non-terminal residue" evidence="2">
    <location>
        <position position="104"/>
    </location>
</feature>
<dbReference type="EMBL" id="CP001142">
    <property type="protein sequence ID" value="ACI65481.1"/>
    <property type="molecule type" value="Genomic_DNA"/>
</dbReference>
<dbReference type="RefSeq" id="XP_002186011.1">
    <property type="nucleotide sequence ID" value="XM_002185975.1"/>
</dbReference>
<feature type="non-terminal residue" evidence="2">
    <location>
        <position position="1"/>
    </location>
</feature>
<name>B5Y4H6_PHATC</name>
<protein>
    <recommendedName>
        <fullName evidence="1">Protein kinase domain-containing protein</fullName>
    </recommendedName>
</protein>
<dbReference type="InterPro" id="IPR011009">
    <property type="entry name" value="Kinase-like_dom_sf"/>
</dbReference>
<reference evidence="3" key="2">
    <citation type="submission" date="2008-08" db="EMBL/GenBank/DDBJ databases">
        <authorList>
            <consortium name="Diatom Consortium"/>
            <person name="Grigoriev I."/>
            <person name="Grimwood J."/>
            <person name="Kuo A."/>
            <person name="Otillar R.P."/>
            <person name="Salamov A."/>
            <person name="Detter J.C."/>
            <person name="Lindquist E."/>
            <person name="Shapiro H."/>
            <person name="Lucas S."/>
            <person name="Glavina del Rio T."/>
            <person name="Pitluck S."/>
            <person name="Rokhsar D."/>
            <person name="Bowler C."/>
        </authorList>
    </citation>
    <scope>GENOME REANNOTATION</scope>
    <source>
        <strain evidence="3">CCAP 1055/1</strain>
    </source>
</reference>
<dbReference type="GO" id="GO:0007165">
    <property type="term" value="P:signal transduction"/>
    <property type="evidence" value="ECO:0007669"/>
    <property type="project" value="TreeGrafter"/>
</dbReference>
<organism evidence="2 3">
    <name type="scientific">Phaeodactylum tricornutum (strain CCAP 1055/1)</name>
    <dbReference type="NCBI Taxonomy" id="556484"/>
    <lineage>
        <taxon>Eukaryota</taxon>
        <taxon>Sar</taxon>
        <taxon>Stramenopiles</taxon>
        <taxon>Ochrophyta</taxon>
        <taxon>Bacillariophyta</taxon>
        <taxon>Bacillariophyceae</taxon>
        <taxon>Bacillariophycidae</taxon>
        <taxon>Naviculales</taxon>
        <taxon>Phaeodactylaceae</taxon>
        <taxon>Phaeodactylum</taxon>
    </lineage>
</organism>
<keyword evidence="3" id="KW-1185">Reference proteome</keyword>
<evidence type="ECO:0000313" key="2">
    <source>
        <dbReference type="EMBL" id="ACI65481.1"/>
    </source>
</evidence>
<dbReference type="InterPro" id="IPR000719">
    <property type="entry name" value="Prot_kinase_dom"/>
</dbReference>
<dbReference type="InterPro" id="IPR050167">
    <property type="entry name" value="Ser_Thr_protein_kinase"/>
</dbReference>
<dbReference type="Pfam" id="PF00069">
    <property type="entry name" value="Pkinase"/>
    <property type="match status" value="1"/>
</dbReference>
<dbReference type="PROSITE" id="PS50011">
    <property type="entry name" value="PROTEIN_KINASE_DOM"/>
    <property type="match status" value="1"/>
</dbReference>
<sequence length="104" mass="11771">AYDLASALKYLHDLNIIYRDLKPDNIGFDVRGDVKIFDFGLAREYDRSISTSADGTYKMTGDTGSPRYMAPEVALEKPYNNSVDVYSFAILTWQILEMAMPFEG</sequence>
<evidence type="ECO:0000313" key="3">
    <source>
        <dbReference type="Proteomes" id="UP000000759"/>
    </source>
</evidence>
<evidence type="ECO:0000259" key="1">
    <source>
        <dbReference type="PROSITE" id="PS50011"/>
    </source>
</evidence>
<dbReference type="STRING" id="556484.B5Y4H6"/>
<gene>
    <name evidence="2" type="ORF">PHATR_7088</name>
</gene>
<dbReference type="PANTHER" id="PTHR23257:SF958">
    <property type="entry name" value="SERINE_THREONINE-PROTEIN KINASE WNK4"/>
    <property type="match status" value="1"/>
</dbReference>
<dbReference type="Gene3D" id="1.10.510.10">
    <property type="entry name" value="Transferase(Phosphotransferase) domain 1"/>
    <property type="match status" value="1"/>
</dbReference>
<dbReference type="AlphaFoldDB" id="B5Y4H6"/>
<dbReference type="PANTHER" id="PTHR23257">
    <property type="entry name" value="SERINE-THREONINE PROTEIN KINASE"/>
    <property type="match status" value="1"/>
</dbReference>
<proteinExistence type="predicted"/>
<dbReference type="HOGENOM" id="CLU_037815_0_0_1"/>
<dbReference type="GO" id="GO:0004672">
    <property type="term" value="F:protein kinase activity"/>
    <property type="evidence" value="ECO:0007669"/>
    <property type="project" value="InterPro"/>
</dbReference>
<dbReference type="GeneID" id="7204271"/>
<dbReference type="SUPFAM" id="SSF56112">
    <property type="entry name" value="Protein kinase-like (PK-like)"/>
    <property type="match status" value="1"/>
</dbReference>
<dbReference type="eggNOG" id="KOG0192">
    <property type="taxonomic scope" value="Eukaryota"/>
</dbReference>
<dbReference type="InParanoid" id="B5Y4H6"/>
<reference evidence="2 3" key="1">
    <citation type="journal article" date="2008" name="Nature">
        <title>The Phaeodactylum genome reveals the evolutionary history of diatom genomes.</title>
        <authorList>
            <person name="Bowler C."/>
            <person name="Allen A.E."/>
            <person name="Badger J.H."/>
            <person name="Grimwood J."/>
            <person name="Jabbari K."/>
            <person name="Kuo A."/>
            <person name="Maheswari U."/>
            <person name="Martens C."/>
            <person name="Maumus F."/>
            <person name="Otillar R.P."/>
            <person name="Rayko E."/>
            <person name="Salamov A."/>
            <person name="Vandepoele K."/>
            <person name="Beszteri B."/>
            <person name="Gruber A."/>
            <person name="Heijde M."/>
            <person name="Katinka M."/>
            <person name="Mock T."/>
            <person name="Valentin K."/>
            <person name="Verret F."/>
            <person name="Berges J.A."/>
            <person name="Brownlee C."/>
            <person name="Cadoret J.P."/>
            <person name="Chiovitti A."/>
            <person name="Choi C.J."/>
            <person name="Coesel S."/>
            <person name="De Martino A."/>
            <person name="Detter J.C."/>
            <person name="Durkin C."/>
            <person name="Falciatore A."/>
            <person name="Fournet J."/>
            <person name="Haruta M."/>
            <person name="Huysman M.J."/>
            <person name="Jenkins B.D."/>
            <person name="Jiroutova K."/>
            <person name="Jorgensen R.E."/>
            <person name="Joubert Y."/>
            <person name="Kaplan A."/>
            <person name="Kroger N."/>
            <person name="Kroth P.G."/>
            <person name="La Roche J."/>
            <person name="Lindquist E."/>
            <person name="Lommer M."/>
            <person name="Martin-Jezequel V."/>
            <person name="Lopez P.J."/>
            <person name="Lucas S."/>
            <person name="Mangogna M."/>
            <person name="McGinnis K."/>
            <person name="Medlin L.K."/>
            <person name="Montsant A."/>
            <person name="Oudot-Le Secq M.P."/>
            <person name="Napoli C."/>
            <person name="Obornik M."/>
            <person name="Parker M.S."/>
            <person name="Petit J.L."/>
            <person name="Porcel B.M."/>
            <person name="Poulsen N."/>
            <person name="Robison M."/>
            <person name="Rychlewski L."/>
            <person name="Rynearson T.A."/>
            <person name="Schmutz J."/>
            <person name="Shapiro H."/>
            <person name="Siaut M."/>
            <person name="Stanley M."/>
            <person name="Sussman M.R."/>
            <person name="Taylor A.R."/>
            <person name="Vardi A."/>
            <person name="von Dassow P."/>
            <person name="Vyverman W."/>
            <person name="Willis A."/>
            <person name="Wyrwicz L.S."/>
            <person name="Rokhsar D.S."/>
            <person name="Weissenbach J."/>
            <person name="Armbrust E.V."/>
            <person name="Green B.R."/>
            <person name="Van de Peer Y."/>
            <person name="Grigoriev I.V."/>
        </authorList>
    </citation>
    <scope>NUCLEOTIDE SEQUENCE [LARGE SCALE GENOMIC DNA]</scope>
    <source>
        <strain evidence="2 3">CCAP 1055/1</strain>
    </source>
</reference>
<dbReference type="GO" id="GO:0005737">
    <property type="term" value="C:cytoplasm"/>
    <property type="evidence" value="ECO:0007669"/>
    <property type="project" value="TreeGrafter"/>
</dbReference>
<accession>B5Y4H6</accession>
<dbReference type="OrthoDB" id="45850at2759"/>
<feature type="domain" description="Protein kinase" evidence="1">
    <location>
        <begin position="1"/>
        <end position="104"/>
    </location>
</feature>
<dbReference type="KEGG" id="pti:PHATR_7088"/>
<dbReference type="PaxDb" id="2850-Phatr7088"/>